<dbReference type="EMBL" id="CP036259">
    <property type="protein sequence ID" value="QDR83030.1"/>
    <property type="molecule type" value="Genomic_DNA"/>
</dbReference>
<accession>A0A517E0A2</accession>
<name>A0A517E0A2_9FIRM</name>
<evidence type="ECO:0000313" key="1">
    <source>
        <dbReference type="EMBL" id="QDR83030.1"/>
    </source>
</evidence>
<organism evidence="1 2">
    <name type="scientific">Sporomusa termitida</name>
    <dbReference type="NCBI Taxonomy" id="2377"/>
    <lineage>
        <taxon>Bacteria</taxon>
        <taxon>Bacillati</taxon>
        <taxon>Bacillota</taxon>
        <taxon>Negativicutes</taxon>
        <taxon>Selenomonadales</taxon>
        <taxon>Sporomusaceae</taxon>
        <taxon>Sporomusa</taxon>
    </lineage>
</organism>
<dbReference type="AlphaFoldDB" id="A0A517E0A2"/>
<proteinExistence type="predicted"/>
<reference evidence="1 2" key="1">
    <citation type="submission" date="2019-02" db="EMBL/GenBank/DDBJ databases">
        <title>Closed genome of Sporomusa termitida DSM 4440.</title>
        <authorList>
            <person name="Poehlein A."/>
            <person name="Daniel R."/>
        </authorList>
    </citation>
    <scope>NUCLEOTIDE SEQUENCE [LARGE SCALE GENOMIC DNA]</scope>
    <source>
        <strain evidence="1 2">DSM 4440</strain>
    </source>
</reference>
<sequence length="108" mass="11607">MDGFGFTSISGTRSMVHELCNEIGLNMVIFLSDGTTYYGLLQRVEDGRFARLAPAGGQQNVVVIPPNGLAYLEDFTLIDLCTIVAKSVNTNTFPFSDIDIAGGGKIND</sequence>
<protein>
    <submittedName>
        <fullName evidence="1">Uncharacterized protein</fullName>
    </submittedName>
</protein>
<evidence type="ECO:0000313" key="2">
    <source>
        <dbReference type="Proteomes" id="UP000320776"/>
    </source>
</evidence>
<dbReference type="KEGG" id="sted:SPTER_44910"/>
<keyword evidence="2" id="KW-1185">Reference proteome</keyword>
<gene>
    <name evidence="1" type="ORF">SPTER_44910</name>
</gene>
<dbReference type="Proteomes" id="UP000320776">
    <property type="component" value="Chromosome"/>
</dbReference>
<dbReference type="RefSeq" id="WP_144352350.1">
    <property type="nucleotide sequence ID" value="NZ_CP036259.1"/>
</dbReference>
<dbReference type="OrthoDB" id="1683407at2"/>